<dbReference type="AlphaFoldDB" id="A0A923LWR6"/>
<dbReference type="RefSeq" id="WP_054328216.1">
    <property type="nucleotide sequence ID" value="NZ_JACOPL010000020.1"/>
</dbReference>
<evidence type="ECO:0000256" key="2">
    <source>
        <dbReference type="ARBA" id="ARBA00022448"/>
    </source>
</evidence>
<evidence type="ECO:0000256" key="3">
    <source>
        <dbReference type="ARBA" id="ARBA00022692"/>
    </source>
</evidence>
<keyword evidence="3 6" id="KW-0812">Transmembrane</keyword>
<evidence type="ECO:0000313" key="8">
    <source>
        <dbReference type="Proteomes" id="UP000606499"/>
    </source>
</evidence>
<feature type="transmembrane region" description="Helical" evidence="6">
    <location>
        <begin position="62"/>
        <end position="80"/>
    </location>
</feature>
<proteinExistence type="predicted"/>
<dbReference type="GO" id="GO:0005886">
    <property type="term" value="C:plasma membrane"/>
    <property type="evidence" value="ECO:0007669"/>
    <property type="project" value="TreeGrafter"/>
</dbReference>
<evidence type="ECO:0000256" key="4">
    <source>
        <dbReference type="ARBA" id="ARBA00022989"/>
    </source>
</evidence>
<evidence type="ECO:0000256" key="1">
    <source>
        <dbReference type="ARBA" id="ARBA00004141"/>
    </source>
</evidence>
<feature type="transmembrane region" description="Helical" evidence="6">
    <location>
        <begin position="161"/>
        <end position="184"/>
    </location>
</feature>
<feature type="transmembrane region" description="Helical" evidence="6">
    <location>
        <begin position="292"/>
        <end position="318"/>
    </location>
</feature>
<feature type="transmembrane region" description="Helical" evidence="6">
    <location>
        <begin position="338"/>
        <end position="357"/>
    </location>
</feature>
<evidence type="ECO:0000256" key="6">
    <source>
        <dbReference type="SAM" id="Phobius"/>
    </source>
</evidence>
<feature type="transmembrane region" description="Helical" evidence="6">
    <location>
        <begin position="24"/>
        <end position="42"/>
    </location>
</feature>
<keyword evidence="8" id="KW-1185">Reference proteome</keyword>
<sequence length="420" mass="45018">MANQTPQKNVDDFQLPKGGLIKKLLYIMAFVGPASMICSTSMGPGTATSCIQAGSLFGYDLLWVVVLSGIMCGGVAYIGAKVTAISGQNVFDFIRGKIGKVASTILFIVVLCTWYMVIYSQGSTMRHLNDIMFGEQAASIVYVVTILIIAYLYVASSNNRIIKIASVMCTLMAIIFFINVFFVRPDAGQLATGIIPKLPSGVEQAVIIAGIIGGSAPGTSALWYSYSVKNQKWDKPSALGFIKYDQIVFATMFTIFSLGIFLSGAAVLHPAGIQVDSALDAAKAIEPLAGSFGTYIFVAGFWGAVFTTIGGMSTLASYCINSLCHISEDNSDIKVRRLILIGIVISLIGGLSGGNAMNLLVNVMGLLNVGGLVIICILTFFTSSKKFAGEYKNKWYTTLMGIIILAFNVYSAWTYVARFL</sequence>
<accession>A0A923LWR6</accession>
<gene>
    <name evidence="7" type="ORF">H8S45_14155</name>
</gene>
<comment type="caution">
    <text evidence="7">The sequence shown here is derived from an EMBL/GenBank/DDBJ whole genome shotgun (WGS) entry which is preliminary data.</text>
</comment>
<dbReference type="GO" id="GO:0034755">
    <property type="term" value="P:iron ion transmembrane transport"/>
    <property type="evidence" value="ECO:0007669"/>
    <property type="project" value="TreeGrafter"/>
</dbReference>
<feature type="transmembrane region" description="Helical" evidence="6">
    <location>
        <begin position="247"/>
        <end position="272"/>
    </location>
</feature>
<keyword evidence="2" id="KW-0813">Transport</keyword>
<feature type="transmembrane region" description="Helical" evidence="6">
    <location>
        <begin position="363"/>
        <end position="383"/>
    </location>
</feature>
<feature type="transmembrane region" description="Helical" evidence="6">
    <location>
        <begin position="101"/>
        <end position="119"/>
    </location>
</feature>
<dbReference type="EMBL" id="JACOPL010000020">
    <property type="protein sequence ID" value="MBC5726594.1"/>
    <property type="molecule type" value="Genomic_DNA"/>
</dbReference>
<feature type="transmembrane region" description="Helical" evidence="6">
    <location>
        <begin position="204"/>
        <end position="226"/>
    </location>
</feature>
<keyword evidence="4 6" id="KW-1133">Transmembrane helix</keyword>
<organism evidence="7 8">
    <name type="scientific">Agathobaculum faecis</name>
    <dbReference type="NCBI Taxonomy" id="2763013"/>
    <lineage>
        <taxon>Bacteria</taxon>
        <taxon>Bacillati</taxon>
        <taxon>Bacillota</taxon>
        <taxon>Clostridia</taxon>
        <taxon>Eubacteriales</taxon>
        <taxon>Butyricicoccaceae</taxon>
        <taxon>Agathobaculum</taxon>
    </lineage>
</organism>
<dbReference type="PANTHER" id="PTHR11706:SF33">
    <property type="entry name" value="NATURAL RESISTANCE-ASSOCIATED MACROPHAGE PROTEIN 2"/>
    <property type="match status" value="1"/>
</dbReference>
<evidence type="ECO:0000313" key="7">
    <source>
        <dbReference type="EMBL" id="MBC5726594.1"/>
    </source>
</evidence>
<dbReference type="Proteomes" id="UP000606499">
    <property type="component" value="Unassembled WGS sequence"/>
</dbReference>
<dbReference type="NCBIfam" id="NF037982">
    <property type="entry name" value="Nramp_1"/>
    <property type="match status" value="1"/>
</dbReference>
<comment type="subcellular location">
    <subcellularLocation>
        <location evidence="1">Membrane</location>
        <topology evidence="1">Multi-pass membrane protein</topology>
    </subcellularLocation>
</comment>
<evidence type="ECO:0000256" key="5">
    <source>
        <dbReference type="ARBA" id="ARBA00023136"/>
    </source>
</evidence>
<name>A0A923LWR6_9FIRM</name>
<dbReference type="Pfam" id="PF01566">
    <property type="entry name" value="Nramp"/>
    <property type="match status" value="1"/>
</dbReference>
<dbReference type="PANTHER" id="PTHR11706">
    <property type="entry name" value="SOLUTE CARRIER PROTEIN FAMILY 11 MEMBER"/>
    <property type="match status" value="1"/>
</dbReference>
<protein>
    <submittedName>
        <fullName evidence="7">Nramp family divalent metal transporter</fullName>
    </submittedName>
</protein>
<feature type="transmembrane region" description="Helical" evidence="6">
    <location>
        <begin position="131"/>
        <end position="154"/>
    </location>
</feature>
<dbReference type="InterPro" id="IPR001046">
    <property type="entry name" value="NRAMP_fam"/>
</dbReference>
<dbReference type="GO" id="GO:0005384">
    <property type="term" value="F:manganese ion transmembrane transporter activity"/>
    <property type="evidence" value="ECO:0007669"/>
    <property type="project" value="TreeGrafter"/>
</dbReference>
<reference evidence="7" key="1">
    <citation type="submission" date="2020-08" db="EMBL/GenBank/DDBJ databases">
        <title>Genome public.</title>
        <authorList>
            <person name="Liu C."/>
            <person name="Sun Q."/>
        </authorList>
    </citation>
    <scope>NUCLEOTIDE SEQUENCE</scope>
    <source>
        <strain evidence="7">NSJ-28</strain>
    </source>
</reference>
<feature type="transmembrane region" description="Helical" evidence="6">
    <location>
        <begin position="395"/>
        <end position="416"/>
    </location>
</feature>
<dbReference type="GO" id="GO:0015086">
    <property type="term" value="F:cadmium ion transmembrane transporter activity"/>
    <property type="evidence" value="ECO:0007669"/>
    <property type="project" value="TreeGrafter"/>
</dbReference>
<keyword evidence="5 6" id="KW-0472">Membrane</keyword>